<name>A0AAV3Q7E7_LITER</name>
<evidence type="ECO:0000313" key="3">
    <source>
        <dbReference type="Proteomes" id="UP001454036"/>
    </source>
</evidence>
<feature type="compositionally biased region" description="Acidic residues" evidence="1">
    <location>
        <begin position="60"/>
        <end position="69"/>
    </location>
</feature>
<evidence type="ECO:0000313" key="2">
    <source>
        <dbReference type="EMBL" id="GAA0159450.1"/>
    </source>
</evidence>
<feature type="compositionally biased region" description="Basic and acidic residues" evidence="1">
    <location>
        <begin position="50"/>
        <end position="59"/>
    </location>
</feature>
<gene>
    <name evidence="2" type="ORF">LIER_16220</name>
</gene>
<feature type="compositionally biased region" description="Basic and acidic residues" evidence="1">
    <location>
        <begin position="1"/>
        <end position="24"/>
    </location>
</feature>
<comment type="caution">
    <text evidence="2">The sequence shown here is derived from an EMBL/GenBank/DDBJ whole genome shotgun (WGS) entry which is preliminary data.</text>
</comment>
<sequence length="302" mass="33294">MKVERRDRRDGEEVTETEAAKADVPEDVEESVPEEVIPPVAKPSVDDEWLPEHELQREDAQEDVQDSNTEDVGVVMSRRRKAKGKLRMNENRTSVGNKRVPKNVDAVPAVNVALNSEEEHAKWRFVPNRRVMPTVEAVGCYYTKLFKEFVCNMTEDNDDPVSPNIQNVTFCNLVKHAQSHDVLKPIAYPSMLCGILKDILTAENIEGPAPGFITISPKLMQGTHVADIPLVTTETGGVSGSGTDETTKVMRDEIRHLDGVIQSSLARKSVLEARLRSLSGEDDPDADPAVGGSGVEALDLLF</sequence>
<keyword evidence="3" id="KW-1185">Reference proteome</keyword>
<reference evidence="2 3" key="1">
    <citation type="submission" date="2024-01" db="EMBL/GenBank/DDBJ databases">
        <title>The complete chloroplast genome sequence of Lithospermum erythrorhizon: insights into the phylogenetic relationship among Boraginaceae species and the maternal lineages of purple gromwells.</title>
        <authorList>
            <person name="Okada T."/>
            <person name="Watanabe K."/>
        </authorList>
    </citation>
    <scope>NUCLEOTIDE SEQUENCE [LARGE SCALE GENOMIC DNA]</scope>
</reference>
<dbReference type="Proteomes" id="UP001454036">
    <property type="component" value="Unassembled WGS sequence"/>
</dbReference>
<feature type="region of interest" description="Disordered" evidence="1">
    <location>
        <begin position="1"/>
        <end position="69"/>
    </location>
</feature>
<protein>
    <submittedName>
        <fullName evidence="2">Uncharacterized protein</fullName>
    </submittedName>
</protein>
<accession>A0AAV3Q7E7</accession>
<dbReference type="EMBL" id="BAABME010003606">
    <property type="protein sequence ID" value="GAA0159450.1"/>
    <property type="molecule type" value="Genomic_DNA"/>
</dbReference>
<dbReference type="AlphaFoldDB" id="A0AAV3Q7E7"/>
<proteinExistence type="predicted"/>
<evidence type="ECO:0000256" key="1">
    <source>
        <dbReference type="SAM" id="MobiDB-lite"/>
    </source>
</evidence>
<organism evidence="2 3">
    <name type="scientific">Lithospermum erythrorhizon</name>
    <name type="common">Purple gromwell</name>
    <name type="synonym">Lithospermum officinale var. erythrorhizon</name>
    <dbReference type="NCBI Taxonomy" id="34254"/>
    <lineage>
        <taxon>Eukaryota</taxon>
        <taxon>Viridiplantae</taxon>
        <taxon>Streptophyta</taxon>
        <taxon>Embryophyta</taxon>
        <taxon>Tracheophyta</taxon>
        <taxon>Spermatophyta</taxon>
        <taxon>Magnoliopsida</taxon>
        <taxon>eudicotyledons</taxon>
        <taxon>Gunneridae</taxon>
        <taxon>Pentapetalae</taxon>
        <taxon>asterids</taxon>
        <taxon>lamiids</taxon>
        <taxon>Boraginales</taxon>
        <taxon>Boraginaceae</taxon>
        <taxon>Boraginoideae</taxon>
        <taxon>Lithospermeae</taxon>
        <taxon>Lithospermum</taxon>
    </lineage>
</organism>